<name>A0AA40VV22_9NOST</name>
<dbReference type="Proteomes" id="UP001165986">
    <property type="component" value="Unassembled WGS sequence"/>
</dbReference>
<protein>
    <recommendedName>
        <fullName evidence="1">CopG-like ribbon-helix-helix domain-containing protein</fullName>
    </recommendedName>
</protein>
<accession>A0AA40VV22</accession>
<gene>
    <name evidence="2" type="ORF">FNW02_34980</name>
</gene>
<dbReference type="GO" id="GO:0006355">
    <property type="term" value="P:regulation of DNA-templated transcription"/>
    <property type="evidence" value="ECO:0007669"/>
    <property type="project" value="InterPro"/>
</dbReference>
<comment type="caution">
    <text evidence="2">The sequence shown here is derived from an EMBL/GenBank/DDBJ whole genome shotgun (WGS) entry which is preliminary data.</text>
</comment>
<evidence type="ECO:0000313" key="3">
    <source>
        <dbReference type="Proteomes" id="UP001165986"/>
    </source>
</evidence>
<evidence type="ECO:0000259" key="1">
    <source>
        <dbReference type="Pfam" id="PF07878"/>
    </source>
</evidence>
<dbReference type="AlphaFoldDB" id="A0AA40VV22"/>
<dbReference type="SUPFAM" id="SSF47598">
    <property type="entry name" value="Ribbon-helix-helix"/>
    <property type="match status" value="1"/>
</dbReference>
<organism evidence="2 3">
    <name type="scientific">Komarekiella delphini-convector SJRDD-AB1</name>
    <dbReference type="NCBI Taxonomy" id="2593771"/>
    <lineage>
        <taxon>Bacteria</taxon>
        <taxon>Bacillati</taxon>
        <taxon>Cyanobacteriota</taxon>
        <taxon>Cyanophyceae</taxon>
        <taxon>Nostocales</taxon>
        <taxon>Nostocaceae</taxon>
        <taxon>Komarekiella</taxon>
        <taxon>Komarekiella delphini-convector</taxon>
    </lineage>
</organism>
<dbReference type="Pfam" id="PF07878">
    <property type="entry name" value="RHH_5"/>
    <property type="match status" value="1"/>
</dbReference>
<evidence type="ECO:0000313" key="2">
    <source>
        <dbReference type="EMBL" id="MBD6620819.1"/>
    </source>
</evidence>
<sequence>MPEYKGKRNTITFPVEVYEEIAAMAKQETRTVSQMVVVLCQEAIAARENKQEKTS</sequence>
<proteinExistence type="predicted"/>
<dbReference type="RefSeq" id="WP_191762126.1">
    <property type="nucleotide sequence ID" value="NZ_VJXY01000085.1"/>
</dbReference>
<dbReference type="InterPro" id="IPR012869">
    <property type="entry name" value="RHH_5"/>
</dbReference>
<dbReference type="EMBL" id="VJXY01000085">
    <property type="protein sequence ID" value="MBD6620819.1"/>
    <property type="molecule type" value="Genomic_DNA"/>
</dbReference>
<dbReference type="InterPro" id="IPR010985">
    <property type="entry name" value="Ribbon_hlx_hlx"/>
</dbReference>
<feature type="domain" description="CopG-like ribbon-helix-helix" evidence="1">
    <location>
        <begin position="6"/>
        <end position="48"/>
    </location>
</feature>
<keyword evidence="3" id="KW-1185">Reference proteome</keyword>
<reference evidence="2" key="1">
    <citation type="submission" date="2019-07" db="EMBL/GenBank/DDBJ databases">
        <title>Toxilogical consequences of a new and cryptic species of cyanobacteria (Komarekiella delphini-convector) recovered from the epidermis of a bottlenose dolphin and 1500 ft. in the air.</title>
        <authorList>
            <person name="Brown A.O."/>
            <person name="Dvorak P."/>
            <person name="Villanueva C.D."/>
            <person name="Foss A.J."/>
            <person name="Garvey A.D."/>
            <person name="Gibson Q.A."/>
            <person name="Johansen J.R."/>
            <person name="Casamatta D.A."/>
        </authorList>
    </citation>
    <scope>NUCLEOTIDE SEQUENCE</scope>
    <source>
        <strain evidence="2">SJRDD-AB1</strain>
    </source>
</reference>